<dbReference type="EMBL" id="REGN01003041">
    <property type="protein sequence ID" value="RNA24840.1"/>
    <property type="molecule type" value="Genomic_DNA"/>
</dbReference>
<dbReference type="Proteomes" id="UP000276133">
    <property type="component" value="Unassembled WGS sequence"/>
</dbReference>
<keyword evidence="2" id="KW-1185">Reference proteome</keyword>
<accession>A0A3M7RN40</accession>
<proteinExistence type="predicted"/>
<organism evidence="1 2">
    <name type="scientific">Brachionus plicatilis</name>
    <name type="common">Marine rotifer</name>
    <name type="synonym">Brachionus muelleri</name>
    <dbReference type="NCBI Taxonomy" id="10195"/>
    <lineage>
        <taxon>Eukaryota</taxon>
        <taxon>Metazoa</taxon>
        <taxon>Spiralia</taxon>
        <taxon>Gnathifera</taxon>
        <taxon>Rotifera</taxon>
        <taxon>Eurotatoria</taxon>
        <taxon>Monogononta</taxon>
        <taxon>Pseudotrocha</taxon>
        <taxon>Ploima</taxon>
        <taxon>Brachionidae</taxon>
        <taxon>Brachionus</taxon>
    </lineage>
</organism>
<sequence>MEPISAKLQIELIKKKNNIARFMKYLLKKRINLLEKRTKLALQTRSYVNKKGLLRIFYTSFICTIGSSSDYNRMLSQKRNNFQILTIIPDVCKIF</sequence>
<evidence type="ECO:0000313" key="2">
    <source>
        <dbReference type="Proteomes" id="UP000276133"/>
    </source>
</evidence>
<gene>
    <name evidence="1" type="ORF">BpHYR1_030203</name>
</gene>
<comment type="caution">
    <text evidence="1">The sequence shown here is derived from an EMBL/GenBank/DDBJ whole genome shotgun (WGS) entry which is preliminary data.</text>
</comment>
<protein>
    <submittedName>
        <fullName evidence="1">Uncharacterized protein</fullName>
    </submittedName>
</protein>
<evidence type="ECO:0000313" key="1">
    <source>
        <dbReference type="EMBL" id="RNA24840.1"/>
    </source>
</evidence>
<dbReference type="AlphaFoldDB" id="A0A3M7RN40"/>
<reference evidence="1 2" key="1">
    <citation type="journal article" date="2018" name="Sci. Rep.">
        <title>Genomic signatures of local adaptation to the degree of environmental predictability in rotifers.</title>
        <authorList>
            <person name="Franch-Gras L."/>
            <person name="Hahn C."/>
            <person name="Garcia-Roger E.M."/>
            <person name="Carmona M.J."/>
            <person name="Serra M."/>
            <person name="Gomez A."/>
        </authorList>
    </citation>
    <scope>NUCLEOTIDE SEQUENCE [LARGE SCALE GENOMIC DNA]</scope>
    <source>
        <strain evidence="1">HYR1</strain>
    </source>
</reference>
<name>A0A3M7RN40_BRAPC</name>